<feature type="domain" description="Dienelactone hydrolase" evidence="1">
    <location>
        <begin position="29"/>
        <end position="249"/>
    </location>
</feature>
<accession>A0A4T2C3Z2</accession>
<dbReference type="InterPro" id="IPR002925">
    <property type="entry name" value="Dienelactn_hydro"/>
</dbReference>
<sequence length="255" mass="26132">MASTPASAPTVSTVDLSGQALPGMSPGLNGVLAVPAGDGPWPAVVMVHEAFGLTDVMKRQVDRMAAAGFLVLMPDLFVDGGPRRCLRATFTAISAGHGRVFVDVEAARAYLVGRGDCTGKVGVLGFCMGGGFALVAASGHGFDAASSNYGRLPSELDEAFSGACPIVGSYGGRDNSLRGAAAKLDAALTTRDVPHDVKEYPTAGHSFLNDAPTGPKIFRPLFSAILGAGPDPEAAADAWKRIDAFFREHLASGAA</sequence>
<evidence type="ECO:0000313" key="2">
    <source>
        <dbReference type="EMBL" id="TIH39035.1"/>
    </source>
</evidence>
<name>A0A4T2C3Z2_9MICO</name>
<dbReference type="RefSeq" id="WP_136641266.1">
    <property type="nucleotide sequence ID" value="NZ_QYRT01000007.1"/>
</dbReference>
<dbReference type="SUPFAM" id="SSF53474">
    <property type="entry name" value="alpha/beta-Hydrolases"/>
    <property type="match status" value="1"/>
</dbReference>
<organism evidence="2 3">
    <name type="scientific">Subtercola vilae</name>
    <dbReference type="NCBI Taxonomy" id="2056433"/>
    <lineage>
        <taxon>Bacteria</taxon>
        <taxon>Bacillati</taxon>
        <taxon>Actinomycetota</taxon>
        <taxon>Actinomycetes</taxon>
        <taxon>Micrococcales</taxon>
        <taxon>Microbacteriaceae</taxon>
        <taxon>Subtercola</taxon>
    </lineage>
</organism>
<evidence type="ECO:0000313" key="3">
    <source>
        <dbReference type="Proteomes" id="UP000306192"/>
    </source>
</evidence>
<dbReference type="Gene3D" id="3.40.50.1820">
    <property type="entry name" value="alpha/beta hydrolase"/>
    <property type="match status" value="1"/>
</dbReference>
<dbReference type="EMBL" id="QYRT01000007">
    <property type="protein sequence ID" value="TIH39035.1"/>
    <property type="molecule type" value="Genomic_DNA"/>
</dbReference>
<comment type="caution">
    <text evidence="2">The sequence shown here is derived from an EMBL/GenBank/DDBJ whole genome shotgun (WGS) entry which is preliminary data.</text>
</comment>
<protein>
    <submittedName>
        <fullName evidence="2">Dienelactone hydrolase family protein</fullName>
    </submittedName>
</protein>
<dbReference type="Proteomes" id="UP000306192">
    <property type="component" value="Unassembled WGS sequence"/>
</dbReference>
<dbReference type="InterPro" id="IPR051049">
    <property type="entry name" value="Dienelactone_hydrolase-like"/>
</dbReference>
<dbReference type="GO" id="GO:0016787">
    <property type="term" value="F:hydrolase activity"/>
    <property type="evidence" value="ECO:0007669"/>
    <property type="project" value="UniProtKB-KW"/>
</dbReference>
<gene>
    <name evidence="2" type="ORF">D4765_05630</name>
</gene>
<keyword evidence="3" id="KW-1185">Reference proteome</keyword>
<dbReference type="Pfam" id="PF01738">
    <property type="entry name" value="DLH"/>
    <property type="match status" value="1"/>
</dbReference>
<evidence type="ECO:0000259" key="1">
    <source>
        <dbReference type="Pfam" id="PF01738"/>
    </source>
</evidence>
<dbReference type="PANTHER" id="PTHR46623">
    <property type="entry name" value="CARBOXYMETHYLENEBUTENOLIDASE-RELATED"/>
    <property type="match status" value="1"/>
</dbReference>
<proteinExistence type="predicted"/>
<dbReference type="OrthoDB" id="3208682at2"/>
<dbReference type="AlphaFoldDB" id="A0A4T2C3Z2"/>
<keyword evidence="2" id="KW-0378">Hydrolase</keyword>
<dbReference type="InterPro" id="IPR029058">
    <property type="entry name" value="AB_hydrolase_fold"/>
</dbReference>
<reference evidence="2 3" key="1">
    <citation type="journal article" date="2019" name="Microorganisms">
        <title>Systematic Affiliation and Genome Analysis of Subtercola vilae DB165(T) with Particular Emphasis on Cold Adaptation of an Isolate from a High-Altitude Cold Volcano Lake.</title>
        <authorList>
            <person name="Villalobos A.S."/>
            <person name="Wiese J."/>
            <person name="Imhoff J.F."/>
            <person name="Dorador C."/>
            <person name="Keller A."/>
            <person name="Hentschel U."/>
        </authorList>
    </citation>
    <scope>NUCLEOTIDE SEQUENCE [LARGE SCALE GENOMIC DNA]</scope>
    <source>
        <strain evidence="2 3">DB165</strain>
    </source>
</reference>
<dbReference type="PANTHER" id="PTHR46623:SF6">
    <property type="entry name" value="ALPHA_BETA-HYDROLASES SUPERFAMILY PROTEIN"/>
    <property type="match status" value="1"/>
</dbReference>